<evidence type="ECO:0000313" key="2">
    <source>
        <dbReference type="Proteomes" id="UP000002007"/>
    </source>
</evidence>
<accession>A9WP37</accession>
<proteinExistence type="predicted"/>
<name>A9WP37_RENSM</name>
<organism evidence="1 2">
    <name type="scientific">Renibacterium salmoninarum (strain ATCC 33209 / DSM 20767 / JCM 11484 / NBRC 15589 / NCIMB 2235)</name>
    <dbReference type="NCBI Taxonomy" id="288705"/>
    <lineage>
        <taxon>Bacteria</taxon>
        <taxon>Bacillati</taxon>
        <taxon>Actinomycetota</taxon>
        <taxon>Actinomycetes</taxon>
        <taxon>Micrococcales</taxon>
        <taxon>Micrococcaceae</taxon>
        <taxon>Renibacterium</taxon>
    </lineage>
</organism>
<gene>
    <name evidence="1" type="ordered locus">RSal33209_1074</name>
</gene>
<dbReference type="KEGG" id="rsa:RSal33209_1074"/>
<evidence type="ECO:0000313" key="1">
    <source>
        <dbReference type="EMBL" id="ABY22812.1"/>
    </source>
</evidence>
<dbReference type="HOGENOM" id="CLU_3315903_0_0_11"/>
<protein>
    <submittedName>
        <fullName evidence="1">Uncharacterized protein</fullName>
    </submittedName>
</protein>
<dbReference type="AlphaFoldDB" id="A9WP37"/>
<reference evidence="2" key="1">
    <citation type="journal article" date="2008" name="J. Bacteriol.">
        <title>Genome sequence of the fish pathogen Renibacterium salmoninarum suggests reductive evolution away from an environmental Arthrobacter ancestor.</title>
        <authorList>
            <person name="Wiens G.D."/>
            <person name="Rockey D.D."/>
            <person name="Wu Z."/>
            <person name="Chang J."/>
            <person name="Levy R."/>
            <person name="Crane S."/>
            <person name="Chen D.S."/>
            <person name="Capri G.R."/>
            <person name="Burnett J.R."/>
            <person name="Sudheesh P.S."/>
            <person name="Schipma M.J."/>
            <person name="Burd H."/>
            <person name="Bhattacharyya A."/>
            <person name="Rhodes L.D."/>
            <person name="Kaul R."/>
            <person name="Strom M.S."/>
        </authorList>
    </citation>
    <scope>NUCLEOTIDE SEQUENCE [LARGE SCALE GENOMIC DNA]</scope>
    <source>
        <strain evidence="2">ATCC 33209 / DSM 20767 / JCM 11484 / NBRC 15589 / NCIMB 2235</strain>
    </source>
</reference>
<keyword evidence="2" id="KW-1185">Reference proteome</keyword>
<sequence length="39" mass="4520">MSLSLPDWQGSIWQFDPLTLVSLIVDPLKALDFLDLFER</sequence>
<dbReference type="EMBL" id="CP000910">
    <property type="protein sequence ID" value="ABY22812.1"/>
    <property type="molecule type" value="Genomic_DNA"/>
</dbReference>
<dbReference type="Proteomes" id="UP000002007">
    <property type="component" value="Chromosome"/>
</dbReference>